<keyword evidence="2" id="KW-1185">Reference proteome</keyword>
<proteinExistence type="predicted"/>
<dbReference type="Proteomes" id="UP000662747">
    <property type="component" value="Chromosome"/>
</dbReference>
<organism evidence="1 2">
    <name type="scientific">Pyxidicoccus parkwayensis</name>
    <dbReference type="NCBI Taxonomy" id="2813578"/>
    <lineage>
        <taxon>Bacteria</taxon>
        <taxon>Pseudomonadati</taxon>
        <taxon>Myxococcota</taxon>
        <taxon>Myxococcia</taxon>
        <taxon>Myxococcales</taxon>
        <taxon>Cystobacterineae</taxon>
        <taxon>Myxococcaceae</taxon>
        <taxon>Pyxidicoccus</taxon>
    </lineage>
</organism>
<reference evidence="1 2" key="1">
    <citation type="submission" date="2021-02" db="EMBL/GenBank/DDBJ databases">
        <title>De Novo genome assembly of isolated myxobacteria.</title>
        <authorList>
            <person name="Stevens D.C."/>
        </authorList>
    </citation>
    <scope>NUCLEOTIDE SEQUENCE [LARGE SCALE GENOMIC DNA]</scope>
    <source>
        <strain evidence="2">SCPEA02</strain>
    </source>
</reference>
<dbReference type="EMBL" id="CP071090">
    <property type="protein sequence ID" value="QSQ19121.1"/>
    <property type="molecule type" value="Genomic_DNA"/>
</dbReference>
<protein>
    <submittedName>
        <fullName evidence="1">Uncharacterized protein</fullName>
    </submittedName>
</protein>
<evidence type="ECO:0000313" key="2">
    <source>
        <dbReference type="Proteomes" id="UP000662747"/>
    </source>
</evidence>
<name>A0ABX7NJV8_9BACT</name>
<accession>A0ABX7NJV8</accession>
<gene>
    <name evidence="1" type="ORF">JY651_27645</name>
</gene>
<dbReference type="RefSeq" id="WP_206720709.1">
    <property type="nucleotide sequence ID" value="NZ_CP071090.1"/>
</dbReference>
<sequence>MFVIRKTQLDALAGALDEAFAQRLADKMRRFWPRTCEAMGPAQLEARIAHGLERARAHGAREEVDIQRYLNLMFLLGDDFDTDSSLPWARAYLTAPGPISARLSQLCEYALAEARRSNGDAP</sequence>
<evidence type="ECO:0000313" key="1">
    <source>
        <dbReference type="EMBL" id="QSQ19121.1"/>
    </source>
</evidence>